<protein>
    <submittedName>
        <fullName evidence="2">Invasion associated locus B family protein</fullName>
    </submittedName>
</protein>
<dbReference type="InterPro" id="IPR038696">
    <property type="entry name" value="IalB_sf"/>
</dbReference>
<dbReference type="Pfam" id="PF06776">
    <property type="entry name" value="IalB"/>
    <property type="match status" value="1"/>
</dbReference>
<dbReference type="InterPro" id="IPR010642">
    <property type="entry name" value="Invasion_prot_B"/>
</dbReference>
<sequence>MSYILSQIKVATLAALFLIFTLNAGAQTSLNSSSTSTDATMPSKNSVSERWSYQCKDKHCFISQVLIARNNEKAGVVGAINIALSAQKQPILTLRFSSTAKKEFGLGIKIDEGKPVRVSIQQCDTKVCETNIVVDEIMLAELKKGKRFMVAFMNAEKEQTTLPFSLNGFTQAYEKLLTHGN</sequence>
<organism evidence="2 3">
    <name type="scientific">Alteromonas stellipolaris</name>
    <dbReference type="NCBI Taxonomy" id="233316"/>
    <lineage>
        <taxon>Bacteria</taxon>
        <taxon>Pseudomonadati</taxon>
        <taxon>Pseudomonadota</taxon>
        <taxon>Gammaproteobacteria</taxon>
        <taxon>Alteromonadales</taxon>
        <taxon>Alteromonadaceae</taxon>
        <taxon>Alteromonas/Salinimonas group</taxon>
        <taxon>Alteromonas</taxon>
    </lineage>
</organism>
<dbReference type="EMBL" id="JAUOQI010000016">
    <property type="protein sequence ID" value="MDO6579171.1"/>
    <property type="molecule type" value="Genomic_DNA"/>
</dbReference>
<dbReference type="Proteomes" id="UP001170717">
    <property type="component" value="Unassembled WGS sequence"/>
</dbReference>
<dbReference type="RefSeq" id="WP_061997823.1">
    <property type="nucleotide sequence ID" value="NZ_CANLMS010000001.1"/>
</dbReference>
<reference evidence="2" key="1">
    <citation type="submission" date="2023-07" db="EMBL/GenBank/DDBJ databases">
        <title>Genome content predicts the carbon catabolic preferences of heterotrophic bacteria.</title>
        <authorList>
            <person name="Gralka M."/>
        </authorList>
    </citation>
    <scope>NUCLEOTIDE SEQUENCE</scope>
    <source>
        <strain evidence="2">F2M12</strain>
    </source>
</reference>
<accession>A0AAW7Z3V8</accession>
<proteinExistence type="predicted"/>
<feature type="chain" id="PRO_5043555239" evidence="1">
    <location>
        <begin position="27"/>
        <end position="181"/>
    </location>
</feature>
<feature type="signal peptide" evidence="1">
    <location>
        <begin position="1"/>
        <end position="26"/>
    </location>
</feature>
<evidence type="ECO:0000313" key="3">
    <source>
        <dbReference type="Proteomes" id="UP001170717"/>
    </source>
</evidence>
<gene>
    <name evidence="2" type="ORF">Q4527_17340</name>
</gene>
<evidence type="ECO:0000313" key="2">
    <source>
        <dbReference type="EMBL" id="MDO6579171.1"/>
    </source>
</evidence>
<evidence type="ECO:0000256" key="1">
    <source>
        <dbReference type="SAM" id="SignalP"/>
    </source>
</evidence>
<name>A0AAW7Z3V8_9ALTE</name>
<dbReference type="AlphaFoldDB" id="A0AAW7Z3V8"/>
<comment type="caution">
    <text evidence="2">The sequence shown here is derived from an EMBL/GenBank/DDBJ whole genome shotgun (WGS) entry which is preliminary data.</text>
</comment>
<dbReference type="Gene3D" id="2.60.40.1880">
    <property type="entry name" value="Invasion associated locus B (IalB) protein"/>
    <property type="match status" value="1"/>
</dbReference>
<dbReference type="GeneID" id="83259203"/>
<keyword evidence="1" id="KW-0732">Signal</keyword>